<keyword evidence="4" id="KW-0804">Transcription</keyword>
<proteinExistence type="predicted"/>
<evidence type="ECO:0000256" key="5">
    <source>
        <dbReference type="PROSITE-ProRule" id="PRU00169"/>
    </source>
</evidence>
<dbReference type="InterPro" id="IPR039420">
    <property type="entry name" value="WalR-like"/>
</dbReference>
<keyword evidence="2" id="KW-0805">Transcription regulation</keyword>
<dbReference type="Gene3D" id="1.10.10.10">
    <property type="entry name" value="Winged helix-like DNA-binding domain superfamily/Winged helix DNA-binding domain"/>
    <property type="match status" value="1"/>
</dbReference>
<dbReference type="Pfam" id="PF00196">
    <property type="entry name" value="GerE"/>
    <property type="match status" value="1"/>
</dbReference>
<evidence type="ECO:0000259" key="7">
    <source>
        <dbReference type="PROSITE" id="PS50110"/>
    </source>
</evidence>
<dbReference type="PANTHER" id="PTHR43214:SF41">
    <property type="entry name" value="NITRATE_NITRITE RESPONSE REGULATOR PROTEIN NARP"/>
    <property type="match status" value="1"/>
</dbReference>
<evidence type="ECO:0000256" key="4">
    <source>
        <dbReference type="ARBA" id="ARBA00023163"/>
    </source>
</evidence>
<dbReference type="InterPro" id="IPR058245">
    <property type="entry name" value="NreC/VraR/RcsB-like_REC"/>
</dbReference>
<feature type="domain" description="HTH luxR-type" evidence="6">
    <location>
        <begin position="149"/>
        <end position="214"/>
    </location>
</feature>
<gene>
    <name evidence="8" type="ORF">FK220_011505</name>
</gene>
<accession>A0A967EB24</accession>
<dbReference type="SMART" id="SM00421">
    <property type="entry name" value="HTH_LUXR"/>
    <property type="match status" value="1"/>
</dbReference>
<dbReference type="PANTHER" id="PTHR43214">
    <property type="entry name" value="TWO-COMPONENT RESPONSE REGULATOR"/>
    <property type="match status" value="1"/>
</dbReference>
<evidence type="ECO:0000256" key="2">
    <source>
        <dbReference type="ARBA" id="ARBA00023015"/>
    </source>
</evidence>
<dbReference type="InterPro" id="IPR011006">
    <property type="entry name" value="CheY-like_superfamily"/>
</dbReference>
<protein>
    <submittedName>
        <fullName evidence="8">Response regulator transcription factor</fullName>
    </submittedName>
</protein>
<dbReference type="Gene3D" id="3.40.50.2300">
    <property type="match status" value="1"/>
</dbReference>
<dbReference type="Pfam" id="PF00072">
    <property type="entry name" value="Response_reg"/>
    <property type="match status" value="1"/>
</dbReference>
<keyword evidence="9" id="KW-1185">Reference proteome</keyword>
<dbReference type="RefSeq" id="WP_152574476.1">
    <property type="nucleotide sequence ID" value="NZ_VIKU02000003.1"/>
</dbReference>
<dbReference type="PROSITE" id="PS50043">
    <property type="entry name" value="HTH_LUXR_2"/>
    <property type="match status" value="1"/>
</dbReference>
<organism evidence="8 9">
    <name type="scientific">Pelagihabitans pacificus</name>
    <dbReference type="NCBI Taxonomy" id="2696054"/>
    <lineage>
        <taxon>Bacteria</taxon>
        <taxon>Pseudomonadati</taxon>
        <taxon>Bacteroidota</taxon>
        <taxon>Flavobacteriia</taxon>
        <taxon>Flavobacteriales</taxon>
        <taxon>Flavobacteriaceae</taxon>
        <taxon>Pelagihabitans</taxon>
    </lineage>
</organism>
<sequence length="219" mass="24403">MTETKTIDILLIDDHVMFADGLQSILKSNANVGTLTSAASAEEGYELLAQQPFSLVITDIGLPEMNGIELIKKVKARNRTVPFLVLSMHIGRELVKEIMYAEAEGYLLKKASKAELLNAVDRIVNGGTYYGSEISSIMMDLINDKKPNKLKTKGELTAREREILQLICRELSSKQIASELNIGVCTVETHRRSMFQKTNSKSVIGLIRYAVENNLAIWE</sequence>
<dbReference type="PROSITE" id="PS50110">
    <property type="entry name" value="RESPONSE_REGULATORY"/>
    <property type="match status" value="1"/>
</dbReference>
<evidence type="ECO:0000313" key="8">
    <source>
        <dbReference type="EMBL" id="NHF59971.1"/>
    </source>
</evidence>
<dbReference type="SMART" id="SM00448">
    <property type="entry name" value="REC"/>
    <property type="match status" value="1"/>
</dbReference>
<keyword evidence="3" id="KW-0238">DNA-binding</keyword>
<comment type="caution">
    <text evidence="8">The sequence shown here is derived from an EMBL/GenBank/DDBJ whole genome shotgun (WGS) entry which is preliminary data.</text>
</comment>
<dbReference type="CDD" id="cd06170">
    <property type="entry name" value="LuxR_C_like"/>
    <property type="match status" value="1"/>
</dbReference>
<reference evidence="8" key="2">
    <citation type="submission" date="2020-03" db="EMBL/GenBank/DDBJ databases">
        <title>Flavobacteriaceae bacterium strain TP-CH-4, a member of the family Flavobacteriaceae isolated from a deep-sea seamount.</title>
        <authorList>
            <person name="Zhang D.-C."/>
        </authorList>
    </citation>
    <scope>NUCLEOTIDE SEQUENCE</scope>
    <source>
        <strain evidence="8">TP-CH-4</strain>
    </source>
</reference>
<evidence type="ECO:0000256" key="3">
    <source>
        <dbReference type="ARBA" id="ARBA00023125"/>
    </source>
</evidence>
<evidence type="ECO:0000256" key="1">
    <source>
        <dbReference type="ARBA" id="ARBA00022553"/>
    </source>
</evidence>
<feature type="domain" description="Response regulatory" evidence="7">
    <location>
        <begin position="8"/>
        <end position="124"/>
    </location>
</feature>
<feature type="modified residue" description="4-aspartylphosphate" evidence="5">
    <location>
        <position position="59"/>
    </location>
</feature>
<dbReference type="InterPro" id="IPR001789">
    <property type="entry name" value="Sig_transdc_resp-reg_receiver"/>
</dbReference>
<dbReference type="SUPFAM" id="SSF52172">
    <property type="entry name" value="CheY-like"/>
    <property type="match status" value="1"/>
</dbReference>
<dbReference type="SUPFAM" id="SSF46894">
    <property type="entry name" value="C-terminal effector domain of the bipartite response regulators"/>
    <property type="match status" value="1"/>
</dbReference>
<dbReference type="EMBL" id="VIKU02000003">
    <property type="protein sequence ID" value="NHF59971.1"/>
    <property type="molecule type" value="Genomic_DNA"/>
</dbReference>
<evidence type="ECO:0000313" key="9">
    <source>
        <dbReference type="Proteomes" id="UP000707206"/>
    </source>
</evidence>
<dbReference type="InterPro" id="IPR016032">
    <property type="entry name" value="Sig_transdc_resp-reg_C-effctor"/>
</dbReference>
<dbReference type="AlphaFoldDB" id="A0A967EB24"/>
<keyword evidence="1 5" id="KW-0597">Phosphoprotein</keyword>
<dbReference type="PRINTS" id="PR00038">
    <property type="entry name" value="HTHLUXR"/>
</dbReference>
<dbReference type="InterPro" id="IPR000792">
    <property type="entry name" value="Tscrpt_reg_LuxR_C"/>
</dbReference>
<dbReference type="GO" id="GO:0006355">
    <property type="term" value="P:regulation of DNA-templated transcription"/>
    <property type="evidence" value="ECO:0007669"/>
    <property type="project" value="InterPro"/>
</dbReference>
<dbReference type="GO" id="GO:0003677">
    <property type="term" value="F:DNA binding"/>
    <property type="evidence" value="ECO:0007669"/>
    <property type="project" value="UniProtKB-KW"/>
</dbReference>
<name>A0A967EB24_9FLAO</name>
<dbReference type="InterPro" id="IPR036388">
    <property type="entry name" value="WH-like_DNA-bd_sf"/>
</dbReference>
<dbReference type="GO" id="GO:0000160">
    <property type="term" value="P:phosphorelay signal transduction system"/>
    <property type="evidence" value="ECO:0007669"/>
    <property type="project" value="InterPro"/>
</dbReference>
<dbReference type="CDD" id="cd17535">
    <property type="entry name" value="REC_NarL-like"/>
    <property type="match status" value="1"/>
</dbReference>
<evidence type="ECO:0000259" key="6">
    <source>
        <dbReference type="PROSITE" id="PS50043"/>
    </source>
</evidence>
<dbReference type="Proteomes" id="UP000707206">
    <property type="component" value="Unassembled WGS sequence"/>
</dbReference>
<reference evidence="8" key="1">
    <citation type="submission" date="2019-07" db="EMBL/GenBank/DDBJ databases">
        <authorList>
            <person name="De-Chao Zhang Q."/>
        </authorList>
    </citation>
    <scope>NUCLEOTIDE SEQUENCE</scope>
    <source>
        <strain evidence="8">TP-CH-4</strain>
    </source>
</reference>